<sequence length="302" mass="31124">MTRKVPPRSLDGSARMAVVAIVASIAMGTLLAGPAAGAENKNDLLQLSRDGVHFATDAIPTMFRSTKGYVPGESRPGLIWVRNAGKDSAHFTLAVHNTNNPDTSAGIAGASILPQHLRLQAQASGRVTTANALPTPGTCTPVIDGWTLAAGEVLPLTLDLGLSVEAPNSTRNQNADFTLTFVLQERGAGQLIGPCAGGPGNLAAGGAVISLPISGGTAATRTPATGVVSGGVQVPIGSDVGTDLDPLQQGVQPSPEASQALPLLRQLQSNVEATDYNPWPWIVVISACVYVFTSVRKRSKTR</sequence>
<dbReference type="AlphaFoldDB" id="A0A2S4A0V2"/>
<evidence type="ECO:0000313" key="1">
    <source>
        <dbReference type="EMBL" id="POH74919.1"/>
    </source>
</evidence>
<organism evidence="1 2">
    <name type="scientific">Arthrobacter glacialis</name>
    <dbReference type="NCBI Taxonomy" id="1664"/>
    <lineage>
        <taxon>Bacteria</taxon>
        <taxon>Bacillati</taxon>
        <taxon>Actinomycetota</taxon>
        <taxon>Actinomycetes</taxon>
        <taxon>Micrococcales</taxon>
        <taxon>Micrococcaceae</taxon>
        <taxon>Arthrobacter</taxon>
    </lineage>
</organism>
<gene>
    <name evidence="1" type="ORF">CVS27_03400</name>
</gene>
<reference evidence="1 2" key="1">
    <citation type="submission" date="2018-01" db="EMBL/GenBank/DDBJ databases">
        <title>Arthrobacter sp. nov., from glaciers in China.</title>
        <authorList>
            <person name="Liu Q."/>
            <person name="Xin Y.-H."/>
        </authorList>
    </citation>
    <scope>NUCLEOTIDE SEQUENCE [LARGE SCALE GENOMIC DNA]</scope>
    <source>
        <strain evidence="1 2">HLT2-12-2</strain>
    </source>
</reference>
<protein>
    <recommendedName>
        <fullName evidence="3">Peptidase</fullName>
    </recommendedName>
</protein>
<dbReference type="EMBL" id="PPXC01000002">
    <property type="protein sequence ID" value="POH74919.1"/>
    <property type="molecule type" value="Genomic_DNA"/>
</dbReference>
<dbReference type="RefSeq" id="WP_103464327.1">
    <property type="nucleotide sequence ID" value="NZ_PPXC01000002.1"/>
</dbReference>
<evidence type="ECO:0000313" key="2">
    <source>
        <dbReference type="Proteomes" id="UP000237061"/>
    </source>
</evidence>
<keyword evidence="2" id="KW-1185">Reference proteome</keyword>
<comment type="caution">
    <text evidence="1">The sequence shown here is derived from an EMBL/GenBank/DDBJ whole genome shotgun (WGS) entry which is preliminary data.</text>
</comment>
<proteinExistence type="predicted"/>
<accession>A0A2S4A0V2</accession>
<evidence type="ECO:0008006" key="3">
    <source>
        <dbReference type="Google" id="ProtNLM"/>
    </source>
</evidence>
<dbReference type="Proteomes" id="UP000237061">
    <property type="component" value="Unassembled WGS sequence"/>
</dbReference>
<name>A0A2S4A0V2_ARTGL</name>